<dbReference type="InterPro" id="IPR001223">
    <property type="entry name" value="Glyco_hydro18_cat"/>
</dbReference>
<gene>
    <name evidence="2" type="ORF">AB1Y20_018953</name>
</gene>
<dbReference type="InterPro" id="IPR050314">
    <property type="entry name" value="Glycosyl_Hydrlase_18"/>
</dbReference>
<dbReference type="GO" id="GO:0008061">
    <property type="term" value="F:chitin binding"/>
    <property type="evidence" value="ECO:0007669"/>
    <property type="project" value="InterPro"/>
</dbReference>
<dbReference type="SMART" id="SM00636">
    <property type="entry name" value="Glyco_18"/>
    <property type="match status" value="1"/>
</dbReference>
<dbReference type="SUPFAM" id="SSF51445">
    <property type="entry name" value="(Trans)glycosidases"/>
    <property type="match status" value="1"/>
</dbReference>
<sequence length="337" mass="36436">MSSPPPRFVVAGYIPDYRMDAIDLGSVGANLSHALLFSVSPFANGSISFSALPPIRMMALGRARREQTHLRALVSVGGGGRSAHFGALSADPKSRGRFARLLSSYCERNKLHGADLDWEAPSTSAEAANYEALLRRVRKEFVGRTPALELTMAMHTGGHARLLQRAAEHVDRVHLMAYDMPDARQRHSTEEAAEKAVAEAIAEGIPREKLVLGIPFYGRDTANLASAAAYRDLRRTRTHGTDENFVGSIYFNGPATVRRKTAFAARAGLAGVMIWEVGQDDDSYASGGAPLLPEIAEVANIASTADWRAGEQMDEASASRFLLAVEGKSTLADRDEL</sequence>
<dbReference type="GO" id="GO:0004568">
    <property type="term" value="F:chitinase activity"/>
    <property type="evidence" value="ECO:0007669"/>
    <property type="project" value="TreeGrafter"/>
</dbReference>
<dbReference type="PANTHER" id="PTHR11177:SF317">
    <property type="entry name" value="CHITINASE 12-RELATED"/>
    <property type="match status" value="1"/>
</dbReference>
<dbReference type="Gene3D" id="3.40.5.30">
    <property type="entry name" value="(Trans)glycosidases - domain 2"/>
    <property type="match status" value="1"/>
</dbReference>
<evidence type="ECO:0000313" key="2">
    <source>
        <dbReference type="EMBL" id="KAL1524039.1"/>
    </source>
</evidence>
<dbReference type="Gene3D" id="3.20.20.80">
    <property type="entry name" value="Glycosidases"/>
    <property type="match status" value="1"/>
</dbReference>
<keyword evidence="3" id="KW-1185">Reference proteome</keyword>
<comment type="caution">
    <text evidence="2">The sequence shown here is derived from an EMBL/GenBank/DDBJ whole genome shotgun (WGS) entry which is preliminary data.</text>
</comment>
<feature type="domain" description="GH18" evidence="1">
    <location>
        <begin position="8"/>
        <end position="302"/>
    </location>
</feature>
<dbReference type="PANTHER" id="PTHR11177">
    <property type="entry name" value="CHITINASE"/>
    <property type="match status" value="1"/>
</dbReference>
<dbReference type="InterPro" id="IPR011583">
    <property type="entry name" value="Chitinase_II/V-like_cat"/>
</dbReference>
<dbReference type="InterPro" id="IPR017853">
    <property type="entry name" value="GH"/>
</dbReference>
<evidence type="ECO:0000259" key="1">
    <source>
        <dbReference type="PROSITE" id="PS51910"/>
    </source>
</evidence>
<dbReference type="EMBL" id="JBGBPQ010000005">
    <property type="protein sequence ID" value="KAL1524039.1"/>
    <property type="molecule type" value="Genomic_DNA"/>
</dbReference>
<name>A0AB34JPK3_PRYPA</name>
<protein>
    <recommendedName>
        <fullName evidence="1">GH18 domain-containing protein</fullName>
    </recommendedName>
</protein>
<dbReference type="PROSITE" id="PS51910">
    <property type="entry name" value="GH18_2"/>
    <property type="match status" value="1"/>
</dbReference>
<evidence type="ECO:0000313" key="3">
    <source>
        <dbReference type="Proteomes" id="UP001515480"/>
    </source>
</evidence>
<dbReference type="Proteomes" id="UP001515480">
    <property type="component" value="Unassembled WGS sequence"/>
</dbReference>
<dbReference type="GO" id="GO:0006032">
    <property type="term" value="P:chitin catabolic process"/>
    <property type="evidence" value="ECO:0007669"/>
    <property type="project" value="TreeGrafter"/>
</dbReference>
<dbReference type="AlphaFoldDB" id="A0AB34JPK3"/>
<proteinExistence type="predicted"/>
<dbReference type="Pfam" id="PF00704">
    <property type="entry name" value="Glyco_hydro_18"/>
    <property type="match status" value="1"/>
</dbReference>
<reference evidence="2 3" key="1">
    <citation type="journal article" date="2024" name="Science">
        <title>Giant polyketide synthase enzymes in the biosynthesis of giant marine polyether toxins.</title>
        <authorList>
            <person name="Fallon T.R."/>
            <person name="Shende V.V."/>
            <person name="Wierzbicki I.H."/>
            <person name="Pendleton A.L."/>
            <person name="Watervoot N.F."/>
            <person name="Auber R.P."/>
            <person name="Gonzalez D.J."/>
            <person name="Wisecaver J.H."/>
            <person name="Moore B.S."/>
        </authorList>
    </citation>
    <scope>NUCLEOTIDE SEQUENCE [LARGE SCALE GENOMIC DNA]</scope>
    <source>
        <strain evidence="2 3">12B1</strain>
    </source>
</reference>
<dbReference type="GO" id="GO:0005576">
    <property type="term" value="C:extracellular region"/>
    <property type="evidence" value="ECO:0007669"/>
    <property type="project" value="TreeGrafter"/>
</dbReference>
<dbReference type="GO" id="GO:0005975">
    <property type="term" value="P:carbohydrate metabolic process"/>
    <property type="evidence" value="ECO:0007669"/>
    <property type="project" value="InterPro"/>
</dbReference>
<organism evidence="2 3">
    <name type="scientific">Prymnesium parvum</name>
    <name type="common">Toxic golden alga</name>
    <dbReference type="NCBI Taxonomy" id="97485"/>
    <lineage>
        <taxon>Eukaryota</taxon>
        <taxon>Haptista</taxon>
        <taxon>Haptophyta</taxon>
        <taxon>Prymnesiophyceae</taxon>
        <taxon>Prymnesiales</taxon>
        <taxon>Prymnesiaceae</taxon>
        <taxon>Prymnesium</taxon>
    </lineage>
</organism>
<accession>A0AB34JPK3</accession>